<organism evidence="1 2">
    <name type="scientific">Coniosporium uncinatum</name>
    <dbReference type="NCBI Taxonomy" id="93489"/>
    <lineage>
        <taxon>Eukaryota</taxon>
        <taxon>Fungi</taxon>
        <taxon>Dikarya</taxon>
        <taxon>Ascomycota</taxon>
        <taxon>Pezizomycotina</taxon>
        <taxon>Dothideomycetes</taxon>
        <taxon>Dothideomycetes incertae sedis</taxon>
        <taxon>Coniosporium</taxon>
    </lineage>
</organism>
<gene>
    <name evidence="1" type="ORF">LTS18_010170</name>
</gene>
<accession>A0ACC3DX03</accession>
<protein>
    <submittedName>
        <fullName evidence="1">Uncharacterized protein</fullName>
    </submittedName>
</protein>
<sequence length="198" mass="22020">MPEIRNHIYALALSSHHSLPILSYHAQDVDPPNLSYCLQPALTRTSRLLRSEGLPWFYPRNTFLFVPRDGDFSLLVRWALAIGRANLHAVGGLEVRVTYSGLFNMPVSANYKSFAQPLTATLYPLVDLTYECYMTKTSDSATGAAVLAWLKTEPERTAGETRGGAEDMGCEGVRLVDVRGALLYDLRSVNLTNVRENL</sequence>
<evidence type="ECO:0000313" key="2">
    <source>
        <dbReference type="Proteomes" id="UP001186974"/>
    </source>
</evidence>
<proteinExistence type="predicted"/>
<keyword evidence="2" id="KW-1185">Reference proteome</keyword>
<name>A0ACC3DX03_9PEZI</name>
<dbReference type="EMBL" id="JAWDJW010000282">
    <property type="protein sequence ID" value="KAK3081106.1"/>
    <property type="molecule type" value="Genomic_DNA"/>
</dbReference>
<evidence type="ECO:0000313" key="1">
    <source>
        <dbReference type="EMBL" id="KAK3081106.1"/>
    </source>
</evidence>
<dbReference type="Proteomes" id="UP001186974">
    <property type="component" value="Unassembled WGS sequence"/>
</dbReference>
<reference evidence="1" key="1">
    <citation type="submission" date="2024-09" db="EMBL/GenBank/DDBJ databases">
        <title>Black Yeasts Isolated from many extreme environments.</title>
        <authorList>
            <person name="Coleine C."/>
            <person name="Stajich J.E."/>
            <person name="Selbmann L."/>
        </authorList>
    </citation>
    <scope>NUCLEOTIDE SEQUENCE</scope>
    <source>
        <strain evidence="1">CCFEE 5737</strain>
    </source>
</reference>
<comment type="caution">
    <text evidence="1">The sequence shown here is derived from an EMBL/GenBank/DDBJ whole genome shotgun (WGS) entry which is preliminary data.</text>
</comment>